<dbReference type="Proteomes" id="UP000600214">
    <property type="component" value="Unassembled WGS sequence"/>
</dbReference>
<evidence type="ECO:0000313" key="1">
    <source>
        <dbReference type="EMBL" id="GGH36454.1"/>
    </source>
</evidence>
<proteinExistence type="predicted"/>
<accession>A0ABQ1YTI0</accession>
<sequence>MIASLISIAIYSNWHVFFEIFYNYFPKLAKGRFEALFSVETKVLKFNAKHKTMGKGKDLFGHYNDLAKEKGPGSEESKYAGILFQSLLMLGERRTFELLEEADEKGKKLKLEYNNAVKRSTACPCGVTLT</sequence>
<dbReference type="EMBL" id="BMIA01000002">
    <property type="protein sequence ID" value="GGH36454.1"/>
    <property type="molecule type" value="Genomic_DNA"/>
</dbReference>
<protein>
    <submittedName>
        <fullName evidence="1">Uncharacterized protein</fullName>
    </submittedName>
</protein>
<reference evidence="2" key="1">
    <citation type="journal article" date="2019" name="Int. J. Syst. Evol. Microbiol.">
        <title>The Global Catalogue of Microorganisms (GCM) 10K type strain sequencing project: providing services to taxonomists for standard genome sequencing and annotation.</title>
        <authorList>
            <consortium name="The Broad Institute Genomics Platform"/>
            <consortium name="The Broad Institute Genome Sequencing Center for Infectious Disease"/>
            <person name="Wu L."/>
            <person name="Ma J."/>
        </authorList>
    </citation>
    <scope>NUCLEOTIDE SEQUENCE [LARGE SCALE GENOMIC DNA]</scope>
    <source>
        <strain evidence="2">CGMCC 1.15288</strain>
    </source>
</reference>
<evidence type="ECO:0000313" key="2">
    <source>
        <dbReference type="Proteomes" id="UP000600214"/>
    </source>
</evidence>
<name>A0ABQ1YTI0_9BACT</name>
<comment type="caution">
    <text evidence="1">The sequence shown here is derived from an EMBL/GenBank/DDBJ whole genome shotgun (WGS) entry which is preliminary data.</text>
</comment>
<gene>
    <name evidence="1" type="ORF">GCM10007423_28780</name>
</gene>
<keyword evidence="2" id="KW-1185">Reference proteome</keyword>
<organism evidence="1 2">
    <name type="scientific">Dyadobacter endophyticus</name>
    <dbReference type="NCBI Taxonomy" id="1749036"/>
    <lineage>
        <taxon>Bacteria</taxon>
        <taxon>Pseudomonadati</taxon>
        <taxon>Bacteroidota</taxon>
        <taxon>Cytophagia</taxon>
        <taxon>Cytophagales</taxon>
        <taxon>Spirosomataceae</taxon>
        <taxon>Dyadobacter</taxon>
    </lineage>
</organism>